<dbReference type="SUPFAM" id="SSF50447">
    <property type="entry name" value="Translation proteins"/>
    <property type="match status" value="1"/>
</dbReference>
<evidence type="ECO:0000256" key="11">
    <source>
        <dbReference type="ARBA" id="ARBA00022840"/>
    </source>
</evidence>
<evidence type="ECO:0000256" key="5">
    <source>
        <dbReference type="ARBA" id="ARBA00017959"/>
    </source>
</evidence>
<keyword evidence="18" id="KW-1185">Reference proteome</keyword>
<dbReference type="InterPro" id="IPR018165">
    <property type="entry name" value="Ala-tRNA-synth_IIc_core"/>
</dbReference>
<dbReference type="Gene3D" id="3.30.980.10">
    <property type="entry name" value="Threonyl-trna Synthetase, Chain A, domain 2"/>
    <property type="match status" value="1"/>
</dbReference>
<proteinExistence type="inferred from homology"/>
<accession>A0A1I0EAS4</accession>
<gene>
    <name evidence="17" type="ORF">SAMN05660297_02357</name>
</gene>
<dbReference type="InterPro" id="IPR012947">
    <property type="entry name" value="tRNA_SAD"/>
</dbReference>
<dbReference type="RefSeq" id="WP_090444112.1">
    <property type="nucleotide sequence ID" value="NZ_FOHU01000010.1"/>
</dbReference>
<dbReference type="PANTHER" id="PTHR43462">
    <property type="entry name" value="ALANYL-TRNA EDITING PROTEIN"/>
    <property type="match status" value="1"/>
</dbReference>
<dbReference type="Pfam" id="PF02272">
    <property type="entry name" value="DHHA1"/>
    <property type="match status" value="1"/>
</dbReference>
<keyword evidence="12" id="KW-0694">RNA-binding</keyword>
<keyword evidence="8" id="KW-0479">Metal-binding</keyword>
<dbReference type="STRING" id="426128.SAMN05660297_02357"/>
<dbReference type="InterPro" id="IPR051335">
    <property type="entry name" value="Alanyl-tRNA_Editing_Enzymes"/>
</dbReference>
<dbReference type="EMBL" id="FOHU01000010">
    <property type="protein sequence ID" value="SET42155.1"/>
    <property type="molecule type" value="Genomic_DNA"/>
</dbReference>
<evidence type="ECO:0000256" key="8">
    <source>
        <dbReference type="ARBA" id="ARBA00022723"/>
    </source>
</evidence>
<feature type="domain" description="Alanyl-transfer RNA synthetases family profile" evidence="16">
    <location>
        <begin position="1"/>
        <end position="240"/>
    </location>
</feature>
<dbReference type="Gene3D" id="3.10.310.40">
    <property type="match status" value="1"/>
</dbReference>
<dbReference type="GO" id="GO:0004813">
    <property type="term" value="F:alanine-tRNA ligase activity"/>
    <property type="evidence" value="ECO:0007669"/>
    <property type="project" value="UniProtKB-EC"/>
</dbReference>
<dbReference type="InterPro" id="IPR009000">
    <property type="entry name" value="Transl_B-barrel_sf"/>
</dbReference>
<dbReference type="PANTHER" id="PTHR43462:SF1">
    <property type="entry name" value="ALANYL-TRNA EDITING PROTEIN AARSD1"/>
    <property type="match status" value="1"/>
</dbReference>
<dbReference type="SMART" id="SM00863">
    <property type="entry name" value="tRNA_SAD"/>
    <property type="match status" value="1"/>
</dbReference>
<dbReference type="GO" id="GO:0046872">
    <property type="term" value="F:metal ion binding"/>
    <property type="evidence" value="ECO:0007669"/>
    <property type="project" value="UniProtKB-KW"/>
</dbReference>
<protein>
    <recommendedName>
        <fullName evidence="5">Alanine--tRNA ligase</fullName>
        <ecNumber evidence="4">6.1.1.7</ecNumber>
    </recommendedName>
    <alternativeName>
        <fullName evidence="15">Alanyl-tRNA synthetase</fullName>
    </alternativeName>
</protein>
<dbReference type="InterPro" id="IPR003156">
    <property type="entry name" value="DHHA1_dom"/>
</dbReference>
<name>A0A1I0EAS4_9FIRM</name>
<dbReference type="Gene3D" id="2.40.30.130">
    <property type="match status" value="1"/>
</dbReference>
<dbReference type="InterPro" id="IPR018163">
    <property type="entry name" value="Thr/Ala-tRNA-synth_IIc_edit"/>
</dbReference>
<dbReference type="GO" id="GO:0002161">
    <property type="term" value="F:aminoacyl-tRNA deacylase activity"/>
    <property type="evidence" value="ECO:0007669"/>
    <property type="project" value="UniProtKB-ARBA"/>
</dbReference>
<evidence type="ECO:0000313" key="18">
    <source>
        <dbReference type="Proteomes" id="UP000199568"/>
    </source>
</evidence>
<keyword evidence="14 17" id="KW-0030">Aminoacyl-tRNA synthetase</keyword>
<keyword evidence="13" id="KW-0648">Protein biosynthesis</keyword>
<evidence type="ECO:0000256" key="12">
    <source>
        <dbReference type="ARBA" id="ARBA00022884"/>
    </source>
</evidence>
<evidence type="ECO:0000256" key="7">
    <source>
        <dbReference type="ARBA" id="ARBA00022598"/>
    </source>
</evidence>
<dbReference type="GO" id="GO:0005524">
    <property type="term" value="F:ATP binding"/>
    <property type="evidence" value="ECO:0007669"/>
    <property type="project" value="UniProtKB-KW"/>
</dbReference>
<evidence type="ECO:0000259" key="16">
    <source>
        <dbReference type="PROSITE" id="PS50860"/>
    </source>
</evidence>
<dbReference type="GO" id="GO:0005737">
    <property type="term" value="C:cytoplasm"/>
    <property type="evidence" value="ECO:0007669"/>
    <property type="project" value="UniProtKB-SubCell"/>
</dbReference>
<dbReference type="GO" id="GO:0006419">
    <property type="term" value="P:alanyl-tRNA aminoacylation"/>
    <property type="evidence" value="ECO:0007669"/>
    <property type="project" value="InterPro"/>
</dbReference>
<dbReference type="OrthoDB" id="9812949at2"/>
<keyword evidence="7" id="KW-0436">Ligase</keyword>
<organism evidence="17 18">
    <name type="scientific">Natronincola peptidivorans</name>
    <dbReference type="NCBI Taxonomy" id="426128"/>
    <lineage>
        <taxon>Bacteria</taxon>
        <taxon>Bacillati</taxon>
        <taxon>Bacillota</taxon>
        <taxon>Clostridia</taxon>
        <taxon>Peptostreptococcales</taxon>
        <taxon>Natronincolaceae</taxon>
        <taxon>Natronincola</taxon>
    </lineage>
</organism>
<comment type="subcellular location">
    <subcellularLocation>
        <location evidence="2">Cytoplasm</location>
    </subcellularLocation>
</comment>
<evidence type="ECO:0000256" key="10">
    <source>
        <dbReference type="ARBA" id="ARBA00022833"/>
    </source>
</evidence>
<evidence type="ECO:0000256" key="15">
    <source>
        <dbReference type="ARBA" id="ARBA00032577"/>
    </source>
</evidence>
<keyword evidence="11" id="KW-0067">ATP-binding</keyword>
<sequence>MKTDKLFWQDPYLKAFTTNIVSIEVYEMDPSKSLVVLKETAFYPEGGGQPWDEGTIGEANVHYVYEEEDIIYHVVDAVPSQRENVVCKVNWERRFDIMQQHLGQHILSSVFEKLYDATTVGFHLGKEYVTIDIDKPTLENVEVEAIERKANEIIYQNIEVKTLFPTKEEVKQLPLRKASTVTEGIRIVEIDSYDFSPCGGTHPSRTGAVGIIKIRKWEKNKGNTRVEFLCGKRASEDFYWKNQQVNDIASLLSVKDREVFEAVSRINQENRELTKSIRSFKKAVMDYQVKELYMEAKQIKDYSLIIKMFEGEDFKDIKFIASSLSQYPNTICLLATKTDKAQVVFSCSKDVPVNMNQLFKEVISLIDGKGGGNATSAQGGGSDINNLEGLLQAAEKKVMMEYI</sequence>
<dbReference type="PROSITE" id="PS50860">
    <property type="entry name" value="AA_TRNA_LIGASE_II_ALA"/>
    <property type="match status" value="1"/>
</dbReference>
<evidence type="ECO:0000256" key="9">
    <source>
        <dbReference type="ARBA" id="ARBA00022741"/>
    </source>
</evidence>
<keyword evidence="10" id="KW-0862">Zinc</keyword>
<comment type="similarity">
    <text evidence="3">Belongs to the class-II aminoacyl-tRNA synthetase family.</text>
</comment>
<dbReference type="FunFam" id="3.10.310.40:FF:000001">
    <property type="entry name" value="Alanine--tRNA ligase"/>
    <property type="match status" value="1"/>
</dbReference>
<evidence type="ECO:0000256" key="14">
    <source>
        <dbReference type="ARBA" id="ARBA00023146"/>
    </source>
</evidence>
<reference evidence="17 18" key="1">
    <citation type="submission" date="2016-10" db="EMBL/GenBank/DDBJ databases">
        <authorList>
            <person name="de Groot N.N."/>
        </authorList>
    </citation>
    <scope>NUCLEOTIDE SEQUENCE [LARGE SCALE GENOMIC DNA]</scope>
    <source>
        <strain evidence="17 18">DSM 18979</strain>
    </source>
</reference>
<dbReference type="GO" id="GO:0000049">
    <property type="term" value="F:tRNA binding"/>
    <property type="evidence" value="ECO:0007669"/>
    <property type="project" value="UniProtKB-KW"/>
</dbReference>
<evidence type="ECO:0000256" key="2">
    <source>
        <dbReference type="ARBA" id="ARBA00004496"/>
    </source>
</evidence>
<dbReference type="EC" id="6.1.1.7" evidence="4"/>
<dbReference type="Pfam" id="PF07973">
    <property type="entry name" value="tRNA_SAD"/>
    <property type="match status" value="1"/>
</dbReference>
<comment type="cofactor">
    <cofactor evidence="1">
        <name>Zn(2+)</name>
        <dbReference type="ChEBI" id="CHEBI:29105"/>
    </cofactor>
</comment>
<dbReference type="AlphaFoldDB" id="A0A1I0EAS4"/>
<evidence type="ECO:0000256" key="3">
    <source>
        <dbReference type="ARBA" id="ARBA00008226"/>
    </source>
</evidence>
<evidence type="ECO:0000256" key="13">
    <source>
        <dbReference type="ARBA" id="ARBA00022917"/>
    </source>
</evidence>
<keyword evidence="6" id="KW-0820">tRNA-binding</keyword>
<evidence type="ECO:0000256" key="6">
    <source>
        <dbReference type="ARBA" id="ARBA00022555"/>
    </source>
</evidence>
<evidence type="ECO:0000256" key="1">
    <source>
        <dbReference type="ARBA" id="ARBA00001947"/>
    </source>
</evidence>
<dbReference type="SUPFAM" id="SSF55186">
    <property type="entry name" value="ThrRS/AlaRS common domain"/>
    <property type="match status" value="1"/>
</dbReference>
<evidence type="ECO:0000313" key="17">
    <source>
        <dbReference type="EMBL" id="SET42155.1"/>
    </source>
</evidence>
<dbReference type="Proteomes" id="UP000199568">
    <property type="component" value="Unassembled WGS sequence"/>
</dbReference>
<keyword evidence="9" id="KW-0547">Nucleotide-binding</keyword>
<evidence type="ECO:0000256" key="4">
    <source>
        <dbReference type="ARBA" id="ARBA00013168"/>
    </source>
</evidence>